<keyword evidence="2" id="KW-0677">Repeat</keyword>
<dbReference type="InterPro" id="IPR006509">
    <property type="entry name" value="RBM39_SF"/>
</dbReference>
<organism evidence="7">
    <name type="scientific">Blastocystis hominis</name>
    <dbReference type="NCBI Taxonomy" id="12968"/>
    <lineage>
        <taxon>Eukaryota</taxon>
        <taxon>Sar</taxon>
        <taxon>Stramenopiles</taxon>
        <taxon>Bigyra</taxon>
        <taxon>Opalozoa</taxon>
        <taxon>Opalinata</taxon>
        <taxon>Blastocystidae</taxon>
        <taxon>Blastocystis</taxon>
    </lineage>
</organism>
<evidence type="ECO:0000313" key="8">
    <source>
        <dbReference type="Proteomes" id="UP000008312"/>
    </source>
</evidence>
<dbReference type="GO" id="GO:0005634">
    <property type="term" value="C:nucleus"/>
    <property type="evidence" value="ECO:0007669"/>
    <property type="project" value="InterPro"/>
</dbReference>
<dbReference type="AlphaFoldDB" id="D8MA06"/>
<feature type="domain" description="RRM" evidence="6">
    <location>
        <begin position="109"/>
        <end position="195"/>
    </location>
</feature>
<feature type="compositionally biased region" description="Basic and acidic residues" evidence="5">
    <location>
        <begin position="75"/>
        <end position="103"/>
    </location>
</feature>
<accession>D8MA06</accession>
<evidence type="ECO:0000259" key="6">
    <source>
        <dbReference type="PROSITE" id="PS50102"/>
    </source>
</evidence>
<dbReference type="Gene3D" id="3.30.70.330">
    <property type="match status" value="3"/>
</dbReference>
<feature type="compositionally biased region" description="Polar residues" evidence="5">
    <location>
        <begin position="1"/>
        <end position="19"/>
    </location>
</feature>
<dbReference type="OMA" id="RYFAGNT"/>
<dbReference type="InterPro" id="IPR035979">
    <property type="entry name" value="RBD_domain_sf"/>
</dbReference>
<evidence type="ECO:0000256" key="3">
    <source>
        <dbReference type="ARBA" id="ARBA00022884"/>
    </source>
</evidence>
<dbReference type="PROSITE" id="PS50102">
    <property type="entry name" value="RRM"/>
    <property type="match status" value="2"/>
</dbReference>
<dbReference type="InParanoid" id="D8MA06"/>
<evidence type="ECO:0000256" key="4">
    <source>
        <dbReference type="PROSITE-ProRule" id="PRU00176"/>
    </source>
</evidence>
<evidence type="ECO:0000313" key="7">
    <source>
        <dbReference type="EMBL" id="CBK24895.2"/>
    </source>
</evidence>
<evidence type="ECO:0000256" key="1">
    <source>
        <dbReference type="ARBA" id="ARBA00022553"/>
    </source>
</evidence>
<dbReference type="InterPro" id="IPR000504">
    <property type="entry name" value="RRM_dom"/>
</dbReference>
<dbReference type="Pfam" id="PF00076">
    <property type="entry name" value="RRM_1"/>
    <property type="match status" value="2"/>
</dbReference>
<dbReference type="SMART" id="SM00360">
    <property type="entry name" value="RRM"/>
    <property type="match status" value="3"/>
</dbReference>
<dbReference type="Pfam" id="PF15519">
    <property type="entry name" value="RBM39linker"/>
    <property type="match status" value="1"/>
</dbReference>
<dbReference type="GeneID" id="24921583"/>
<dbReference type="CDD" id="cd00590">
    <property type="entry name" value="RRM_SF"/>
    <property type="match status" value="1"/>
</dbReference>
<dbReference type="PANTHER" id="PTHR48036">
    <property type="entry name" value="SPLICING FACTOR (PAD-1), PUTATIVE (AFU_ORTHOLOGUE AFUA_1G15810)-RELATED"/>
    <property type="match status" value="1"/>
</dbReference>
<dbReference type="RefSeq" id="XP_012898943.1">
    <property type="nucleotide sequence ID" value="XM_013043489.1"/>
</dbReference>
<dbReference type="CDD" id="cd12285">
    <property type="entry name" value="RRM3_RBM39_like"/>
    <property type="match status" value="1"/>
</dbReference>
<feature type="compositionally biased region" description="Basic residues" evidence="5">
    <location>
        <begin position="35"/>
        <end position="74"/>
    </location>
</feature>
<name>D8MA06_BLAHO</name>
<sequence>MDQADHSSNQGVRESGSTQDSHRDEKERSRDSKRSSSRRHDRSSSRHRSHRRHSRSRSRSRDSHRRSGRSHSHRDHRDRDRSPPHRSRNDSRRRGDDEGNEESLTRDIRTVFVSDLQVKVDEKWLRHYFEQAGTVKSIKLIRDRYSNRSKGMGYIEMATQEDAAKALMLNGQKMCTKHKACNCSGFPMKVKRSEAEKNWSAMKERAPPKIQPSTIRVCNLHPQLTRPNLIELFEAFGDVDNVTMDLDEHKQFKGSANIKFRRPESASRAATRMDGQVYFDRKLSVQLLQRSGRNWKYEDREDNIILDPSRRSLMMRHIAENKNDPTLLDTMNQVNNRGQIANPAGAAKPTIEGNASNCLVLHNMFNSAIEQGPHWDIDIQEDVRTECQKYGAILHCFVDKNSSGDVYLMFDNMNSCQNAANDMNGRWYDGRVVQVSYMPSGEYVNRFPDTRRAASIAYANMANAN</sequence>
<reference evidence="7" key="1">
    <citation type="submission" date="2010-02" db="EMBL/GenBank/DDBJ databases">
        <title>Sequencing and annotation of the Blastocystis hominis genome.</title>
        <authorList>
            <person name="Wincker P."/>
        </authorList>
    </citation>
    <scope>NUCLEOTIDE SEQUENCE</scope>
    <source>
        <strain evidence="7">Singapore isolate B</strain>
    </source>
</reference>
<dbReference type="SUPFAM" id="SSF54928">
    <property type="entry name" value="RNA-binding domain, RBD"/>
    <property type="match status" value="3"/>
</dbReference>
<dbReference type="EMBL" id="FN668689">
    <property type="protein sequence ID" value="CBK24895.2"/>
    <property type="molecule type" value="Genomic_DNA"/>
</dbReference>
<feature type="region of interest" description="Disordered" evidence="5">
    <location>
        <begin position="1"/>
        <end position="103"/>
    </location>
</feature>
<keyword evidence="1" id="KW-0597">Phosphoprotein</keyword>
<keyword evidence="8" id="KW-1185">Reference proteome</keyword>
<feature type="compositionally biased region" description="Basic and acidic residues" evidence="5">
    <location>
        <begin position="20"/>
        <end position="34"/>
    </location>
</feature>
<dbReference type="Proteomes" id="UP000008312">
    <property type="component" value="Unassembled WGS sequence"/>
</dbReference>
<dbReference type="InterPro" id="IPR012677">
    <property type="entry name" value="Nucleotide-bd_a/b_plait_sf"/>
</dbReference>
<evidence type="ECO:0000256" key="2">
    <source>
        <dbReference type="ARBA" id="ARBA00022737"/>
    </source>
</evidence>
<dbReference type="GO" id="GO:0003723">
    <property type="term" value="F:RNA binding"/>
    <property type="evidence" value="ECO:0007669"/>
    <property type="project" value="UniProtKB-UniRule"/>
</dbReference>
<dbReference type="OrthoDB" id="5411533at2759"/>
<proteinExistence type="predicted"/>
<feature type="domain" description="RRM" evidence="6">
    <location>
        <begin position="213"/>
        <end position="290"/>
    </location>
</feature>
<dbReference type="InterPro" id="IPR029123">
    <property type="entry name" value="RBM39_linker"/>
</dbReference>
<protein>
    <recommendedName>
        <fullName evidence="6">RRM domain-containing protein</fullName>
    </recommendedName>
</protein>
<gene>
    <name evidence="7" type="ORF">GSBLH_T00004561001</name>
</gene>
<dbReference type="GO" id="GO:0006397">
    <property type="term" value="P:mRNA processing"/>
    <property type="evidence" value="ECO:0007669"/>
    <property type="project" value="InterPro"/>
</dbReference>
<evidence type="ECO:0000256" key="5">
    <source>
        <dbReference type="SAM" id="MobiDB-lite"/>
    </source>
</evidence>
<keyword evidence="3 4" id="KW-0694">RNA-binding</keyword>